<feature type="region of interest" description="Disordered" evidence="4">
    <location>
        <begin position="76"/>
        <end position="95"/>
    </location>
</feature>
<dbReference type="RefSeq" id="XP_056045482.1">
    <property type="nucleotide sequence ID" value="XM_056191513.1"/>
</dbReference>
<feature type="compositionally biased region" description="Basic and acidic residues" evidence="4">
    <location>
        <begin position="967"/>
        <end position="976"/>
    </location>
</feature>
<feature type="compositionally biased region" description="Low complexity" evidence="4">
    <location>
        <begin position="115"/>
        <end position="127"/>
    </location>
</feature>
<dbReference type="InterPro" id="IPR033133">
    <property type="entry name" value="PUM-HD"/>
</dbReference>
<protein>
    <submittedName>
        <fullName evidence="7">Uncharacterized protein</fullName>
    </submittedName>
</protein>
<keyword evidence="1" id="KW-0677">Repeat</keyword>
<gene>
    <name evidence="7" type="ORF">POJ06DRAFT_75760</name>
</gene>
<dbReference type="InterPro" id="IPR016024">
    <property type="entry name" value="ARM-type_fold"/>
</dbReference>
<name>A0AAD7QY90_9ASCO</name>
<evidence type="ECO:0000256" key="4">
    <source>
        <dbReference type="SAM" id="MobiDB-lite"/>
    </source>
</evidence>
<feature type="compositionally biased region" description="Low complexity" evidence="4">
    <location>
        <begin position="188"/>
        <end position="197"/>
    </location>
</feature>
<feature type="repeat" description="Pumilio" evidence="3">
    <location>
        <begin position="665"/>
        <end position="701"/>
    </location>
</feature>
<feature type="region of interest" description="Disordered" evidence="4">
    <location>
        <begin position="288"/>
        <end position="307"/>
    </location>
</feature>
<dbReference type="InterPro" id="IPR012677">
    <property type="entry name" value="Nucleotide-bd_a/b_plait_sf"/>
</dbReference>
<dbReference type="SUPFAM" id="SSF48371">
    <property type="entry name" value="ARM repeat"/>
    <property type="match status" value="1"/>
</dbReference>
<dbReference type="Gene3D" id="3.30.70.330">
    <property type="match status" value="1"/>
</dbReference>
<keyword evidence="2" id="KW-0694">RNA-binding</keyword>
<dbReference type="GO" id="GO:0000288">
    <property type="term" value="P:nuclear-transcribed mRNA catabolic process, deadenylation-dependent decay"/>
    <property type="evidence" value="ECO:0007669"/>
    <property type="project" value="TreeGrafter"/>
</dbReference>
<dbReference type="Proteomes" id="UP001217417">
    <property type="component" value="Unassembled WGS sequence"/>
</dbReference>
<dbReference type="SMART" id="SM00025">
    <property type="entry name" value="Pumilio"/>
    <property type="match status" value="6"/>
</dbReference>
<evidence type="ECO:0000259" key="5">
    <source>
        <dbReference type="PROSITE" id="PS50102"/>
    </source>
</evidence>
<feature type="compositionally biased region" description="Low complexity" evidence="4">
    <location>
        <begin position="1"/>
        <end position="18"/>
    </location>
</feature>
<feature type="compositionally biased region" description="Low complexity" evidence="4">
    <location>
        <begin position="166"/>
        <end position="178"/>
    </location>
</feature>
<comment type="caution">
    <text evidence="7">The sequence shown here is derived from an EMBL/GenBank/DDBJ whole genome shotgun (WGS) entry which is preliminary data.</text>
</comment>
<dbReference type="InterPro" id="IPR052645">
    <property type="entry name" value="Pumilio_domain_protein"/>
</dbReference>
<dbReference type="Pfam" id="PF00806">
    <property type="entry name" value="PUF"/>
    <property type="match status" value="3"/>
</dbReference>
<feature type="repeat" description="Pumilio" evidence="3">
    <location>
        <begin position="629"/>
        <end position="664"/>
    </location>
</feature>
<dbReference type="PROSITE" id="PS50102">
    <property type="entry name" value="RRM"/>
    <property type="match status" value="1"/>
</dbReference>
<sequence>MANLSSRSSPSAAALERSQQPPADAPSSESSRAQSLRIGSGSPSPFDPRYIAKRARELQVQDMSFWPQLGANSHLVSPKRERESAFDNPSSASASIHSADLAGGVGLGSDLVGNTSSSSSSPSTFSPAFRQRARAGTLPSRLSSSSITGGQLLNPLGNGLLSQSVLSTAAPSPSPYSTRQDQLDRHISSSVALSSSSPNVTHQSSAQSRYRSGSLNLPTHRPIYGAFGSSLYSSNSWNDTSENIPSDHELPALSTLDYLGLEDTPHPPPFNVINGQSLERLEQIQRRLTVSNGPSPSSASTNPSFLTEMSRLRTDVNRLRSYSVNATERYDENQSGAALEGLVEEMDEHHDLDQLGQLGSLHAVSSRPRSRTTTGPDLQSRIKAFVQVPSRLDYTQNINHSAGVSNGGIGTADESSIINSLDDKSVGPTRALWLGNIPPTATVASLTSMFSQYGTVESARILSNKSSGSINYTNIDAAIQAKAALNGTELAPGTGPLKIGFAKLVQQSTPSTSNILESGASNESTGISYTVKDTTTLEKVISIPNRTLCDMEFDMIGIVREYGADEEELSRIRSHLSNAISFTSFVEDLPTLPDPNPNRVYDAPKLRDIRKRIDSGSCSVSEIEAAANDMHDEIVELASDYLGNTVVQKLFDNCSEEMKTKILQRLAPYLAQLGIHKNGTWAAQKVIDVAKTKEQMEVIVNSLRPYTVHLFLDQFGNYVLQCCLRFGSPYNDFIFETMLNKFWDIAQGRFGARAMRACLESHYANKEQQRVLAAAITLHAVQLATNANGALLLTWFLDTCTLPNRHRILAPRLIPHLVTLCTHKLASLTVLKVVNYRAEPEARRAIFEALILNPDESALEEILRDSSQGPTVIYKILTTPFLEADIRQRSIAAVRNVIVRLKVHPSQGYRRLMDEVGLSTRSNGSTTASGGVNGAQQHSARQSNRSSNHHHHHHIHNPHLHNGRAYGDGHQREFGQHHAQPTAHVQQLPYYGSSIYEPASLDYMSTQPDAAAMDYLAMHMEQLGLTATGAPELQYAAPSQMVNPSAYQQSLVQQQIRSGQSQSPYFYAPNSPPGAVYAEQFRGLSSPSQTHAVPYTPEHFRGMPLVGGQGVSPQQLQASSPVLNSSHLMYSTYLGRVTPVYTPPPRQQVQNNVRQSVSCKFVETLVWKLSV</sequence>
<dbReference type="InterPro" id="IPR001313">
    <property type="entry name" value="Pumilio_RNA-bd_rpt"/>
</dbReference>
<dbReference type="FunFam" id="1.25.10.10:FF:000167">
    <property type="entry name" value="RNA binding protein Jsn1"/>
    <property type="match status" value="1"/>
</dbReference>
<evidence type="ECO:0000256" key="1">
    <source>
        <dbReference type="ARBA" id="ARBA00022737"/>
    </source>
</evidence>
<dbReference type="PROSITE" id="PS50303">
    <property type="entry name" value="PUM_HD"/>
    <property type="match status" value="1"/>
</dbReference>
<feature type="region of interest" description="Disordered" evidence="4">
    <location>
        <begin position="1"/>
        <end position="53"/>
    </location>
</feature>
<evidence type="ECO:0000259" key="6">
    <source>
        <dbReference type="PROSITE" id="PS50303"/>
    </source>
</evidence>
<dbReference type="Gene3D" id="1.25.10.10">
    <property type="entry name" value="Leucine-rich Repeat Variant"/>
    <property type="match status" value="1"/>
</dbReference>
<keyword evidence="8" id="KW-1185">Reference proteome</keyword>
<evidence type="ECO:0000256" key="3">
    <source>
        <dbReference type="PROSITE-ProRule" id="PRU00317"/>
    </source>
</evidence>
<dbReference type="PROSITE" id="PS50302">
    <property type="entry name" value="PUM"/>
    <property type="match status" value="3"/>
</dbReference>
<dbReference type="InterPro" id="IPR011989">
    <property type="entry name" value="ARM-like"/>
</dbReference>
<feature type="region of interest" description="Disordered" evidence="4">
    <location>
        <begin position="920"/>
        <end position="981"/>
    </location>
</feature>
<feature type="domain" description="RRM" evidence="5">
    <location>
        <begin position="430"/>
        <end position="504"/>
    </location>
</feature>
<feature type="compositionally biased region" description="Basic residues" evidence="4">
    <location>
        <begin position="947"/>
        <end position="962"/>
    </location>
</feature>
<dbReference type="SUPFAM" id="SSF54928">
    <property type="entry name" value="RNA-binding domain, RBD"/>
    <property type="match status" value="1"/>
</dbReference>
<evidence type="ECO:0000313" key="8">
    <source>
        <dbReference type="Proteomes" id="UP001217417"/>
    </source>
</evidence>
<proteinExistence type="predicted"/>
<dbReference type="SMART" id="SM00360">
    <property type="entry name" value="RRM"/>
    <property type="match status" value="1"/>
</dbReference>
<dbReference type="AlphaFoldDB" id="A0AAD7QY90"/>
<feature type="domain" description="PUM-HD" evidence="6">
    <location>
        <begin position="564"/>
        <end position="920"/>
    </location>
</feature>
<dbReference type="GO" id="GO:0003729">
    <property type="term" value="F:mRNA binding"/>
    <property type="evidence" value="ECO:0007669"/>
    <property type="project" value="UniProtKB-ARBA"/>
</dbReference>
<feature type="compositionally biased region" description="Polar residues" evidence="4">
    <location>
        <begin position="920"/>
        <end position="937"/>
    </location>
</feature>
<dbReference type="GeneID" id="80886679"/>
<evidence type="ECO:0000256" key="2">
    <source>
        <dbReference type="PROSITE-ProRule" id="PRU00176"/>
    </source>
</evidence>
<reference evidence="7" key="1">
    <citation type="submission" date="2023-03" db="EMBL/GenBank/DDBJ databases">
        <title>Near-Complete genome sequence of Lipomyces tetrasporous NRRL Y-64009, an oleaginous yeast capable of growing on lignocellulosic hydrolysates.</title>
        <authorList>
            <consortium name="Lawrence Berkeley National Laboratory"/>
            <person name="Jagtap S.S."/>
            <person name="Liu J.-J."/>
            <person name="Walukiewicz H.E."/>
            <person name="Pangilinan J."/>
            <person name="Lipzen A."/>
            <person name="Ahrendt S."/>
            <person name="Koriabine M."/>
            <person name="Cobaugh K."/>
            <person name="Salamov A."/>
            <person name="Yoshinaga Y."/>
            <person name="Ng V."/>
            <person name="Daum C."/>
            <person name="Grigoriev I.V."/>
            <person name="Slininger P.J."/>
            <person name="Dien B.S."/>
            <person name="Jin Y.-S."/>
            <person name="Rao C.V."/>
        </authorList>
    </citation>
    <scope>NUCLEOTIDE SEQUENCE</scope>
    <source>
        <strain evidence="7">NRRL Y-64009</strain>
    </source>
</reference>
<dbReference type="InterPro" id="IPR035979">
    <property type="entry name" value="RBD_domain_sf"/>
</dbReference>
<dbReference type="EMBL" id="JARPMG010000003">
    <property type="protein sequence ID" value="KAJ8102032.1"/>
    <property type="molecule type" value="Genomic_DNA"/>
</dbReference>
<accession>A0AAD7QY90</accession>
<feature type="compositionally biased region" description="Polar residues" evidence="4">
    <location>
        <begin position="198"/>
        <end position="215"/>
    </location>
</feature>
<evidence type="ECO:0000313" key="7">
    <source>
        <dbReference type="EMBL" id="KAJ8102032.1"/>
    </source>
</evidence>
<dbReference type="PANTHER" id="PTHR47093">
    <property type="entry name" value="PROTEIN JSN1-RELATED"/>
    <property type="match status" value="1"/>
</dbReference>
<dbReference type="Pfam" id="PF00076">
    <property type="entry name" value="RRM_1"/>
    <property type="match status" value="1"/>
</dbReference>
<feature type="region of interest" description="Disordered" evidence="4">
    <location>
        <begin position="359"/>
        <end position="378"/>
    </location>
</feature>
<dbReference type="InterPro" id="IPR000504">
    <property type="entry name" value="RRM_dom"/>
</dbReference>
<organism evidence="7 8">
    <name type="scientific">Lipomyces tetrasporus</name>
    <dbReference type="NCBI Taxonomy" id="54092"/>
    <lineage>
        <taxon>Eukaryota</taxon>
        <taxon>Fungi</taxon>
        <taxon>Dikarya</taxon>
        <taxon>Ascomycota</taxon>
        <taxon>Saccharomycotina</taxon>
        <taxon>Lipomycetes</taxon>
        <taxon>Lipomycetales</taxon>
        <taxon>Lipomycetaceae</taxon>
        <taxon>Lipomyces</taxon>
    </lineage>
</organism>
<feature type="region of interest" description="Disordered" evidence="4">
    <location>
        <begin position="166"/>
        <end position="215"/>
    </location>
</feature>
<feature type="repeat" description="Pumilio" evidence="3">
    <location>
        <begin position="702"/>
        <end position="740"/>
    </location>
</feature>
<dbReference type="PANTHER" id="PTHR47093:SF1">
    <property type="entry name" value="PROTEIN JSN1-RELATED"/>
    <property type="match status" value="1"/>
</dbReference>
<feature type="region of interest" description="Disordered" evidence="4">
    <location>
        <begin position="113"/>
        <end position="149"/>
    </location>
</feature>